<feature type="transmembrane region" description="Helical" evidence="1">
    <location>
        <begin position="22"/>
        <end position="48"/>
    </location>
</feature>
<evidence type="ECO:0000256" key="1">
    <source>
        <dbReference type="SAM" id="Phobius"/>
    </source>
</evidence>
<name>A0A926KTZ3_9BACL</name>
<keyword evidence="4" id="KW-1185">Reference proteome</keyword>
<dbReference type="EMBL" id="JACVVD010000006">
    <property type="protein sequence ID" value="MBD0381950.1"/>
    <property type="molecule type" value="Genomic_DNA"/>
</dbReference>
<keyword evidence="1" id="KW-1133">Transmembrane helix</keyword>
<gene>
    <name evidence="3" type="ORF">ICC18_17660</name>
</gene>
<evidence type="ECO:0000313" key="4">
    <source>
        <dbReference type="Proteomes" id="UP000650466"/>
    </source>
</evidence>
<sequence>MDPYQNNTQPPSQASPTNGKSIASMVLGILSIIVPYIGLILGIIAIVFSRIASKEIQARGEQGKGFAIAGLVCGIIGTALYAIIIVVLVIVIIFAASSPDFPTTF</sequence>
<dbReference type="Proteomes" id="UP000650466">
    <property type="component" value="Unassembled WGS sequence"/>
</dbReference>
<organism evidence="3 4">
    <name type="scientific">Paenibacillus sedimenti</name>
    <dbReference type="NCBI Taxonomy" id="2770274"/>
    <lineage>
        <taxon>Bacteria</taxon>
        <taxon>Bacillati</taxon>
        <taxon>Bacillota</taxon>
        <taxon>Bacilli</taxon>
        <taxon>Bacillales</taxon>
        <taxon>Paenibacillaceae</taxon>
        <taxon>Paenibacillus</taxon>
    </lineage>
</organism>
<reference evidence="3" key="1">
    <citation type="submission" date="2020-09" db="EMBL/GenBank/DDBJ databases">
        <title>Draft Genome Sequence of Paenibacillus sp. WST5.</title>
        <authorList>
            <person name="Bao Z."/>
        </authorList>
    </citation>
    <scope>NUCLEOTIDE SEQUENCE</scope>
    <source>
        <strain evidence="3">WST5</strain>
    </source>
</reference>
<evidence type="ECO:0000259" key="2">
    <source>
        <dbReference type="Pfam" id="PF13828"/>
    </source>
</evidence>
<keyword evidence="1" id="KW-0472">Membrane</keyword>
<dbReference type="InterPro" id="IPR025241">
    <property type="entry name" value="DUF4190"/>
</dbReference>
<feature type="transmembrane region" description="Helical" evidence="1">
    <location>
        <begin position="68"/>
        <end position="96"/>
    </location>
</feature>
<accession>A0A926KTZ3</accession>
<dbReference type="RefSeq" id="WP_188175752.1">
    <property type="nucleotide sequence ID" value="NZ_JACVVD010000006.1"/>
</dbReference>
<dbReference type="Pfam" id="PF13828">
    <property type="entry name" value="DUF4190"/>
    <property type="match status" value="1"/>
</dbReference>
<proteinExistence type="predicted"/>
<keyword evidence="1" id="KW-0812">Transmembrane</keyword>
<comment type="caution">
    <text evidence="3">The sequence shown here is derived from an EMBL/GenBank/DDBJ whole genome shotgun (WGS) entry which is preliminary data.</text>
</comment>
<evidence type="ECO:0000313" key="3">
    <source>
        <dbReference type="EMBL" id="MBD0381950.1"/>
    </source>
</evidence>
<protein>
    <submittedName>
        <fullName evidence="3">DUF4190 domain-containing protein</fullName>
    </submittedName>
</protein>
<dbReference type="AlphaFoldDB" id="A0A926KTZ3"/>
<feature type="domain" description="DUF4190" evidence="2">
    <location>
        <begin position="21"/>
        <end position="83"/>
    </location>
</feature>